<keyword evidence="1" id="KW-0472">Membrane</keyword>
<sequence>MLQTCLIYLAIIIYLVMAYCFFAEWLHFFLQDEQMNLEQRLFSGIILVIASIFWILVVPFAYLELLKFHKKHKEVIDLLINQSNTKLYDD</sequence>
<protein>
    <submittedName>
        <fullName evidence="2">Uncharacterized protein</fullName>
    </submittedName>
</protein>
<name>A0ABT3B2E9_9CYAN</name>
<keyword evidence="3" id="KW-1185">Reference proteome</keyword>
<dbReference type="Proteomes" id="UP001526143">
    <property type="component" value="Unassembled WGS sequence"/>
</dbReference>
<accession>A0ABT3B2E9</accession>
<gene>
    <name evidence="2" type="ORF">OGM63_18720</name>
</gene>
<evidence type="ECO:0000256" key="1">
    <source>
        <dbReference type="SAM" id="Phobius"/>
    </source>
</evidence>
<comment type="caution">
    <text evidence="2">The sequence shown here is derived from an EMBL/GenBank/DDBJ whole genome shotgun (WGS) entry which is preliminary data.</text>
</comment>
<proteinExistence type="predicted"/>
<dbReference type="RefSeq" id="WP_263747168.1">
    <property type="nucleotide sequence ID" value="NZ_JAOWRF010000265.1"/>
</dbReference>
<dbReference type="EMBL" id="JAOWRF010000265">
    <property type="protein sequence ID" value="MCV3215522.1"/>
    <property type="molecule type" value="Genomic_DNA"/>
</dbReference>
<organism evidence="2 3">
    <name type="scientific">Plectonema radiosum NIES-515</name>
    <dbReference type="NCBI Taxonomy" id="2986073"/>
    <lineage>
        <taxon>Bacteria</taxon>
        <taxon>Bacillati</taxon>
        <taxon>Cyanobacteriota</taxon>
        <taxon>Cyanophyceae</taxon>
        <taxon>Oscillatoriophycideae</taxon>
        <taxon>Oscillatoriales</taxon>
        <taxon>Microcoleaceae</taxon>
        <taxon>Plectonema</taxon>
    </lineage>
</organism>
<keyword evidence="1" id="KW-1133">Transmembrane helix</keyword>
<feature type="transmembrane region" description="Helical" evidence="1">
    <location>
        <begin position="7"/>
        <end position="29"/>
    </location>
</feature>
<keyword evidence="1" id="KW-0812">Transmembrane</keyword>
<evidence type="ECO:0000313" key="2">
    <source>
        <dbReference type="EMBL" id="MCV3215522.1"/>
    </source>
</evidence>
<reference evidence="2 3" key="1">
    <citation type="submission" date="2022-10" db="EMBL/GenBank/DDBJ databases">
        <title>Identification of biosynthetic pathway for the production of the potent trypsin inhibitor radiosumin.</title>
        <authorList>
            <person name="Fewer D.P."/>
            <person name="Delbaje E."/>
            <person name="Ouyang X."/>
            <person name="Agostino P.D."/>
            <person name="Wahlsten M."/>
            <person name="Jokela J."/>
            <person name="Permi P."/>
            <person name="Haapaniemi E."/>
            <person name="Koistinen H."/>
        </authorList>
    </citation>
    <scope>NUCLEOTIDE SEQUENCE [LARGE SCALE GENOMIC DNA]</scope>
    <source>
        <strain evidence="2 3">NIES-515</strain>
    </source>
</reference>
<feature type="transmembrane region" description="Helical" evidence="1">
    <location>
        <begin position="41"/>
        <end position="63"/>
    </location>
</feature>
<evidence type="ECO:0000313" key="3">
    <source>
        <dbReference type="Proteomes" id="UP001526143"/>
    </source>
</evidence>